<keyword evidence="2" id="KW-0732">Signal</keyword>
<evidence type="ECO:0000313" key="4">
    <source>
        <dbReference type="Proteomes" id="UP001175147"/>
    </source>
</evidence>
<feature type="region of interest" description="Disordered" evidence="1">
    <location>
        <begin position="38"/>
        <end position="58"/>
    </location>
</feature>
<feature type="signal peptide" evidence="2">
    <location>
        <begin position="1"/>
        <end position="22"/>
    </location>
</feature>
<sequence>MNKTYKLILLSVLFLISCNNQFNPRYYYNKKLLSTKPDNGTSSDLDGDDNISTENDPFNPNNGEWNHIDYIFNGNIIKDWFLKVSFTSGNVPEYQFFNANDSRVWLNGDESKNEKYFDASNDGNKVTSPMQVSINPLKIFRYDYKNPLADPNSQYNLSDRMKRFLFIKIEGKAIIDLNQYLIAIDTYSKFIFAYAKITKTANAPLVGTPYPVLFEAIENFEEKRKFYEYDPIGFVKEDGEVVLYQEYKNEMALGATKYVPSVHKNDGKIRDTAKHDFNSPGRSPYLNVKEEDSRASIIVESKSVKNISIKSYSNPWGFGGYNLKNEAYLVYALRAAIYEDNSSINYTMLGNYGEGKELSIGATAGSIITIGNDKSINCEANTKYAVTDMKNTDINIILDSQFIKYNWLLGFPDYGNTVTKLSSYDDSKLKINYDGKKFKVYETPSSVISCTPNEFTIEKGQAQDIVIKYHNNNDNRDEEWEVTYSIKIE</sequence>
<evidence type="ECO:0000256" key="2">
    <source>
        <dbReference type="SAM" id="SignalP"/>
    </source>
</evidence>
<dbReference type="PROSITE" id="PS51257">
    <property type="entry name" value="PROKAR_LIPOPROTEIN"/>
    <property type="match status" value="1"/>
</dbReference>
<accession>A0ABT8YZA6</accession>
<name>A0ABT8YZA6_9SPIR</name>
<gene>
    <name evidence="3" type="ORF">Q5M86_10580</name>
</gene>
<evidence type="ECO:0000256" key="1">
    <source>
        <dbReference type="SAM" id="MobiDB-lite"/>
    </source>
</evidence>
<evidence type="ECO:0000313" key="3">
    <source>
        <dbReference type="EMBL" id="MDO7021218.1"/>
    </source>
</evidence>
<feature type="chain" id="PRO_5046823941" evidence="2">
    <location>
        <begin position="23"/>
        <end position="489"/>
    </location>
</feature>
<keyword evidence="4" id="KW-1185">Reference proteome</keyword>
<protein>
    <submittedName>
        <fullName evidence="3">Uncharacterized protein</fullName>
    </submittedName>
</protein>
<reference evidence="3" key="1">
    <citation type="submission" date="2023-07" db="EMBL/GenBank/DDBJ databases">
        <title>Mucosal microbiota of week-old chicken and adult hens.</title>
        <authorList>
            <person name="Volf J."/>
            <person name="Karasova D."/>
            <person name="Crhanova M."/>
            <person name="Faldynova M."/>
            <person name="Prikrylova H."/>
            <person name="Zeman M."/>
            <person name="Babak V."/>
            <person name="Rajova J."/>
            <person name="Rychlik I."/>
        </authorList>
    </citation>
    <scope>NUCLEOTIDE SEQUENCE</scope>
    <source>
        <strain evidence="3">ET902</strain>
    </source>
</reference>
<organism evidence="3 4">
    <name type="scientific">Brachyspira innocens</name>
    <dbReference type="NCBI Taxonomy" id="13264"/>
    <lineage>
        <taxon>Bacteria</taxon>
        <taxon>Pseudomonadati</taxon>
        <taxon>Spirochaetota</taxon>
        <taxon>Spirochaetia</taxon>
        <taxon>Brachyspirales</taxon>
        <taxon>Brachyspiraceae</taxon>
        <taxon>Brachyspira</taxon>
    </lineage>
</organism>
<proteinExistence type="predicted"/>
<dbReference type="Proteomes" id="UP001175147">
    <property type="component" value="Unassembled WGS sequence"/>
</dbReference>
<dbReference type="EMBL" id="JAUPBM010000159">
    <property type="protein sequence ID" value="MDO7021218.1"/>
    <property type="molecule type" value="Genomic_DNA"/>
</dbReference>
<comment type="caution">
    <text evidence="3">The sequence shown here is derived from an EMBL/GenBank/DDBJ whole genome shotgun (WGS) entry which is preliminary data.</text>
</comment>
<dbReference type="RefSeq" id="WP_304384308.1">
    <property type="nucleotide sequence ID" value="NZ_JAUPBL010000007.1"/>
</dbReference>